<dbReference type="SUPFAM" id="SSF88713">
    <property type="entry name" value="Glycoside hydrolase/deacetylase"/>
    <property type="match status" value="1"/>
</dbReference>
<evidence type="ECO:0000313" key="8">
    <source>
        <dbReference type="Proteomes" id="UP001368270"/>
    </source>
</evidence>
<dbReference type="EMBL" id="JBBGAZ010000001">
    <property type="protein sequence ID" value="MEJ5217606.1"/>
    <property type="molecule type" value="Genomic_DNA"/>
</dbReference>
<keyword evidence="4" id="KW-0659">Purine metabolism</keyword>
<dbReference type="Pfam" id="PF01522">
    <property type="entry name" value="Polysacc_deac_1"/>
    <property type="match status" value="1"/>
</dbReference>
<dbReference type="InterPro" id="IPR011330">
    <property type="entry name" value="Glyco_hydro/deAcase_b/a-brl"/>
</dbReference>
<dbReference type="Gene3D" id="3.20.20.370">
    <property type="entry name" value="Glycoside hydrolase/deacetylase"/>
    <property type="match status" value="1"/>
</dbReference>
<comment type="caution">
    <text evidence="7">The sequence shown here is derived from an EMBL/GenBank/DDBJ whole genome shotgun (WGS) entry which is preliminary data.</text>
</comment>
<dbReference type="InterPro" id="IPR002509">
    <property type="entry name" value="NODB_dom"/>
</dbReference>
<evidence type="ECO:0000259" key="6">
    <source>
        <dbReference type="PROSITE" id="PS51677"/>
    </source>
</evidence>
<dbReference type="PANTHER" id="PTHR43123">
    <property type="entry name" value="POLYSACCHARIDE DEACETYLASE-RELATED"/>
    <property type="match status" value="1"/>
</dbReference>
<dbReference type="Proteomes" id="UP001368270">
    <property type="component" value="Unassembled WGS sequence"/>
</dbReference>
<evidence type="ECO:0000256" key="2">
    <source>
        <dbReference type="ARBA" id="ARBA00010973"/>
    </source>
</evidence>
<feature type="domain" description="NodB homology" evidence="6">
    <location>
        <begin position="68"/>
        <end position="286"/>
    </location>
</feature>
<dbReference type="InterPro" id="IPR036778">
    <property type="entry name" value="OHCU_decarboxylase_sf"/>
</dbReference>
<dbReference type="NCBIfam" id="TIGR03212">
    <property type="entry name" value="uraD_N-term-dom"/>
    <property type="match status" value="1"/>
</dbReference>
<dbReference type="RefSeq" id="WP_339402580.1">
    <property type="nucleotide sequence ID" value="NZ_JBBGAZ010000001.1"/>
</dbReference>
<organism evidence="7 8">
    <name type="scientific">Cognatishimia coralii</name>
    <dbReference type="NCBI Taxonomy" id="3083254"/>
    <lineage>
        <taxon>Bacteria</taxon>
        <taxon>Pseudomonadati</taxon>
        <taxon>Pseudomonadota</taxon>
        <taxon>Alphaproteobacteria</taxon>
        <taxon>Rhodobacterales</taxon>
        <taxon>Paracoccaceae</taxon>
        <taxon>Cognatishimia</taxon>
    </lineage>
</organism>
<dbReference type="PROSITE" id="PS51677">
    <property type="entry name" value="NODB"/>
    <property type="match status" value="1"/>
</dbReference>
<comment type="function">
    <text evidence="1">Is involved in generating a small heat-stable compound (Nod), an acylated oligomer of N-acetylglucosamine, that stimulates mitosis in various plant protoplasts.</text>
</comment>
<accession>A0ABU8QDZ4</accession>
<comment type="similarity">
    <text evidence="2">Belongs to the polysaccharide deacetylase family.</text>
</comment>
<reference evidence="7 8" key="1">
    <citation type="submission" date="2024-03" db="EMBL/GenBank/DDBJ databases">
        <title>Cognatishimia coralii sp. nov., a marine bacterium isolated from coral surrounding seawater.</title>
        <authorList>
            <person name="Liu X."/>
            <person name="Liu S."/>
            <person name="Sun H."/>
            <person name="Zhang Y."/>
        </authorList>
    </citation>
    <scope>NUCLEOTIDE SEQUENCE [LARGE SCALE GENOMIC DNA]</scope>
    <source>
        <strain evidence="7 8">D5M38</strain>
    </source>
</reference>
<dbReference type="PANTHER" id="PTHR43123:SF1">
    <property type="entry name" value="POLYSACCHARIDE DEACETYLASE-RELATED"/>
    <property type="match status" value="1"/>
</dbReference>
<dbReference type="Pfam" id="PF09349">
    <property type="entry name" value="OHCU_decarbox"/>
    <property type="match status" value="1"/>
</dbReference>
<sequence length="471" mass="53023">MTRYPRDMRGYGATPPDAAWPNGARVAVQFVLNYEEGGENCVLHGDAASEAFLSDIPGAAQWPGQRHWNMESIYEYGARAGFWRLHKLFSSVKIPVTIYGVATALARAPEQVRAMQEAGWEIASHGLKWVEHKDMPEAEERAAIAEAMRLHEEVTGEVPRGWYTGRCSENTVRLVAETGGFDYISDTYDDDLPYWREYGDRDQLIIPYTLEANDMRFATAPGWVTGQDFFTYLKDAFDVLYEEGRAGAPKMMSIGLHCRLIGRPGKIKGLMQFIDYIQGFEGVWTPRRIDIAKHWAEHHAHQRYARPSQMDRETFVATYGGIFEHAAWIAERAFDRELGPAHDTAIGLHSALARVFRIASEDERRGVLLAHPDLAGKLAAAGRLTDESTSEQASAGLDMLTEAERARFTQLNTDYVAKHGFPFIIAVRDHNKQGILNAFERRINNDSATEFAEACKQVERIAELRLADLLP</sequence>
<dbReference type="InterPro" id="IPR017580">
    <property type="entry name" value="OHCU_decarboxylase-1"/>
</dbReference>
<keyword evidence="8" id="KW-1185">Reference proteome</keyword>
<dbReference type="NCBIfam" id="TIGR03164">
    <property type="entry name" value="UHCUDC"/>
    <property type="match status" value="1"/>
</dbReference>
<evidence type="ECO:0000313" key="7">
    <source>
        <dbReference type="EMBL" id="MEJ5217606.1"/>
    </source>
</evidence>
<evidence type="ECO:0000256" key="4">
    <source>
        <dbReference type="ARBA" id="ARBA00022631"/>
    </source>
</evidence>
<gene>
    <name evidence="7" type="primary">puuE</name>
    <name evidence="7" type="ORF">WG622_05100</name>
</gene>
<protein>
    <recommendedName>
        <fullName evidence="3">Chitooligosaccharide deacetylase</fullName>
    </recommendedName>
    <alternativeName>
        <fullName evidence="5">Nodulation protein B</fullName>
    </alternativeName>
</protein>
<dbReference type="CDD" id="cd10977">
    <property type="entry name" value="CE4_PuuE_SpCDA1"/>
    <property type="match status" value="1"/>
</dbReference>
<evidence type="ECO:0000256" key="3">
    <source>
        <dbReference type="ARBA" id="ARBA00020071"/>
    </source>
</evidence>
<proteinExistence type="inferred from homology"/>
<dbReference type="InterPro" id="IPR018020">
    <property type="entry name" value="OHCU_decarboxylase"/>
</dbReference>
<dbReference type="Gene3D" id="1.10.3330.10">
    <property type="entry name" value="Oxo-4-hydroxy-4-carboxy-5-ureidoimidazoline decarboxylase"/>
    <property type="match status" value="1"/>
</dbReference>
<name>A0ABU8QDZ4_9RHOB</name>
<dbReference type="SUPFAM" id="SSF158694">
    <property type="entry name" value="UraD-Like"/>
    <property type="match status" value="1"/>
</dbReference>
<dbReference type="InterPro" id="IPR017625">
    <property type="entry name" value="PuuE"/>
</dbReference>
<evidence type="ECO:0000256" key="1">
    <source>
        <dbReference type="ARBA" id="ARBA00003236"/>
    </source>
</evidence>
<evidence type="ECO:0000256" key="5">
    <source>
        <dbReference type="ARBA" id="ARBA00032976"/>
    </source>
</evidence>